<evidence type="ECO:0000313" key="3">
    <source>
        <dbReference type="Proteomes" id="UP000276128"/>
    </source>
</evidence>
<keyword evidence="3" id="KW-1185">Reference proteome</keyword>
<evidence type="ECO:0000313" key="2">
    <source>
        <dbReference type="EMBL" id="RTE10081.1"/>
    </source>
</evidence>
<proteinExistence type="predicted"/>
<dbReference type="Proteomes" id="UP000276128">
    <property type="component" value="Unassembled WGS sequence"/>
</dbReference>
<accession>A0A3S0ICR3</accession>
<dbReference type="Gene3D" id="3.30.720.110">
    <property type="match status" value="1"/>
</dbReference>
<dbReference type="CDD" id="cd06588">
    <property type="entry name" value="PhnB_like"/>
    <property type="match status" value="2"/>
</dbReference>
<dbReference type="Gene3D" id="3.30.720.100">
    <property type="match status" value="1"/>
</dbReference>
<evidence type="ECO:0000259" key="1">
    <source>
        <dbReference type="Pfam" id="PF06983"/>
    </source>
</evidence>
<dbReference type="InterPro" id="IPR028973">
    <property type="entry name" value="PhnB-like"/>
</dbReference>
<comment type="caution">
    <text evidence="2">The sequence shown here is derived from an EMBL/GenBank/DDBJ whole genome shotgun (WGS) entry which is preliminary data.</text>
</comment>
<organism evidence="2 3">
    <name type="scientific">Paenibacillus whitsoniae</name>
    <dbReference type="NCBI Taxonomy" id="2496558"/>
    <lineage>
        <taxon>Bacteria</taxon>
        <taxon>Bacillati</taxon>
        <taxon>Bacillota</taxon>
        <taxon>Bacilli</taxon>
        <taxon>Bacillales</taxon>
        <taxon>Paenibacillaceae</taxon>
        <taxon>Paenibacillus</taxon>
    </lineage>
</organism>
<dbReference type="SUPFAM" id="SSF54593">
    <property type="entry name" value="Glyoxalase/Bleomycin resistance protein/Dihydroxybiphenyl dioxygenase"/>
    <property type="match status" value="2"/>
</dbReference>
<gene>
    <name evidence="2" type="ORF">EJQ19_09050</name>
</gene>
<name>A0A3S0ICR3_9BACL</name>
<feature type="domain" description="PhnB-like" evidence="1">
    <location>
        <begin position="136"/>
        <end position="255"/>
    </location>
</feature>
<dbReference type="EMBL" id="RXHU01000023">
    <property type="protein sequence ID" value="RTE10081.1"/>
    <property type="molecule type" value="Genomic_DNA"/>
</dbReference>
<feature type="domain" description="PhnB-like" evidence="1">
    <location>
        <begin position="2"/>
        <end position="124"/>
    </location>
</feature>
<dbReference type="PANTHER" id="PTHR33990">
    <property type="entry name" value="PROTEIN YJDN-RELATED"/>
    <property type="match status" value="1"/>
</dbReference>
<dbReference type="Gene3D" id="3.10.180.10">
    <property type="entry name" value="2,3-Dihydroxybiphenyl 1,2-Dioxygenase, domain 1"/>
    <property type="match status" value="1"/>
</dbReference>
<protein>
    <submittedName>
        <fullName evidence="2">VOC family protein</fullName>
    </submittedName>
</protein>
<dbReference type="AlphaFoldDB" id="A0A3S0ICR3"/>
<reference evidence="2 3" key="1">
    <citation type="submission" date="2018-12" db="EMBL/GenBank/DDBJ databases">
        <title>Bacillus ochoae sp. nov., Paenibacillus whitsoniae sp. nov., Paenibacillus spiritus sp. nov. Isolated from the Mars Exploration Rover during spacecraft assembly.</title>
        <authorList>
            <person name="Seuylemezian A."/>
            <person name="Vaishampayan P."/>
        </authorList>
    </citation>
    <scope>NUCLEOTIDE SEQUENCE [LARGE SCALE GENOMIC DNA]</scope>
    <source>
        <strain evidence="2 3">MER 54</strain>
    </source>
</reference>
<sequence length="297" mass="33903">MPHLWFDKEAKEAAEFYCNVFPNSHIISQTVLYETPSGECDLVAFEVWGQPFMAISAGPHFKINPTISFIVNFDPSRDSHAAEMLDEVWNKLSDGGFALMPLGEYPFSKKYGWIQDKYGVSWQLMLTNPEGEPRPAIIPSMLFVGSNCGKAESAREFYLSVFRISKPGTLLRYGPGSGPDQEGTVMFSDFMLEHTWFTAMDSAYEHKFQFNEAVSLLVQCETQEEIDYYWDKLSHVPEAEQCGWVKDQFGVSWQISHVAMDKMLTEGSQEQRARVTEAFLKMKKFDIAELQKVYLGN</sequence>
<dbReference type="RefSeq" id="WP_126140950.1">
    <property type="nucleotide sequence ID" value="NZ_RXHU01000023.1"/>
</dbReference>
<dbReference type="InterPro" id="IPR029068">
    <property type="entry name" value="Glyas_Bleomycin-R_OHBP_Dase"/>
</dbReference>
<dbReference type="OrthoDB" id="9806473at2"/>
<dbReference type="Pfam" id="PF06983">
    <property type="entry name" value="3-dmu-9_3-mt"/>
    <property type="match status" value="2"/>
</dbReference>